<dbReference type="InterPro" id="IPR039301">
    <property type="entry name" value="Sip5/DA2"/>
</dbReference>
<name>A0A072Q021_9EURO</name>
<evidence type="ECO:0000256" key="2">
    <source>
        <dbReference type="ARBA" id="ARBA00010402"/>
    </source>
</evidence>
<feature type="region of interest" description="Disordered" evidence="5">
    <location>
        <begin position="200"/>
        <end position="242"/>
    </location>
</feature>
<evidence type="ECO:0000256" key="1">
    <source>
        <dbReference type="ARBA" id="ARBA00003453"/>
    </source>
</evidence>
<feature type="region of interest" description="Disordered" evidence="5">
    <location>
        <begin position="328"/>
        <end position="352"/>
    </location>
</feature>
<feature type="compositionally biased region" description="Basic and acidic residues" evidence="5">
    <location>
        <begin position="741"/>
        <end position="760"/>
    </location>
</feature>
<feature type="compositionally biased region" description="Basic and acidic residues" evidence="5">
    <location>
        <begin position="328"/>
        <end position="337"/>
    </location>
</feature>
<feature type="compositionally biased region" description="Basic and acidic residues" evidence="5">
    <location>
        <begin position="74"/>
        <end position="103"/>
    </location>
</feature>
<keyword evidence="7" id="KW-1185">Reference proteome</keyword>
<evidence type="ECO:0000313" key="7">
    <source>
        <dbReference type="Proteomes" id="UP000027920"/>
    </source>
</evidence>
<evidence type="ECO:0000256" key="3">
    <source>
        <dbReference type="ARBA" id="ARBA00020215"/>
    </source>
</evidence>
<evidence type="ECO:0000256" key="4">
    <source>
        <dbReference type="ARBA" id="ARBA00021336"/>
    </source>
</evidence>
<feature type="region of interest" description="Disordered" evidence="5">
    <location>
        <begin position="514"/>
        <end position="543"/>
    </location>
</feature>
<feature type="region of interest" description="Disordered" evidence="5">
    <location>
        <begin position="693"/>
        <end position="822"/>
    </location>
</feature>
<dbReference type="VEuPathDB" id="FungiDB:A1O9_02805"/>
<feature type="region of interest" description="Disordered" evidence="5">
    <location>
        <begin position="396"/>
        <end position="429"/>
    </location>
</feature>
<feature type="compositionally biased region" description="Low complexity" evidence="5">
    <location>
        <begin position="398"/>
        <end position="412"/>
    </location>
</feature>
<dbReference type="PANTHER" id="PTHR31315:SF1">
    <property type="entry name" value="PROTEIN SIP5"/>
    <property type="match status" value="1"/>
</dbReference>
<dbReference type="GeneID" id="25277746"/>
<dbReference type="RefSeq" id="XP_013263830.1">
    <property type="nucleotide sequence ID" value="XM_013408376.1"/>
</dbReference>
<feature type="compositionally biased region" description="Polar residues" evidence="5">
    <location>
        <begin position="14"/>
        <end position="43"/>
    </location>
</feature>
<comment type="caution">
    <text evidence="6">The sequence shown here is derived from an EMBL/GenBank/DDBJ whole genome shotgun (WGS) entry which is preliminary data.</text>
</comment>
<evidence type="ECO:0000313" key="6">
    <source>
        <dbReference type="EMBL" id="KEF61240.1"/>
    </source>
</evidence>
<accession>A0A072Q021</accession>
<evidence type="ECO:0000256" key="5">
    <source>
        <dbReference type="SAM" id="MobiDB-lite"/>
    </source>
</evidence>
<feature type="region of interest" description="Disordered" evidence="5">
    <location>
        <begin position="254"/>
        <end position="277"/>
    </location>
</feature>
<feature type="region of interest" description="Disordered" evidence="5">
    <location>
        <begin position="1"/>
        <end position="103"/>
    </location>
</feature>
<protein>
    <recommendedName>
        <fullName evidence="4">Protein SIP5</fullName>
    </recommendedName>
    <alternativeName>
        <fullName evidence="3">Protein sip5</fullName>
    </alternativeName>
</protein>
<gene>
    <name evidence="6" type="ORF">A1O9_02805</name>
</gene>
<comment type="function">
    <text evidence="1">May negatively regulate the SNF1 kinase.</text>
</comment>
<dbReference type="STRING" id="1182545.A0A072Q021"/>
<dbReference type="GO" id="GO:0005737">
    <property type="term" value="C:cytoplasm"/>
    <property type="evidence" value="ECO:0007669"/>
    <property type="project" value="TreeGrafter"/>
</dbReference>
<feature type="compositionally biased region" description="Basic and acidic residues" evidence="5">
    <location>
        <begin position="564"/>
        <end position="593"/>
    </location>
</feature>
<dbReference type="HOGENOM" id="CLU_009068_1_0_1"/>
<dbReference type="EMBL" id="AMGV01000002">
    <property type="protein sequence ID" value="KEF61240.1"/>
    <property type="molecule type" value="Genomic_DNA"/>
</dbReference>
<reference evidence="6 7" key="1">
    <citation type="submission" date="2013-03" db="EMBL/GenBank/DDBJ databases">
        <title>The Genome Sequence of Exophiala aquamarina CBS 119918.</title>
        <authorList>
            <consortium name="The Broad Institute Genomics Platform"/>
            <person name="Cuomo C."/>
            <person name="de Hoog S."/>
            <person name="Gorbushina A."/>
            <person name="Walker B."/>
            <person name="Young S.K."/>
            <person name="Zeng Q."/>
            <person name="Gargeya S."/>
            <person name="Fitzgerald M."/>
            <person name="Haas B."/>
            <person name="Abouelleil A."/>
            <person name="Allen A.W."/>
            <person name="Alvarado L."/>
            <person name="Arachchi H.M."/>
            <person name="Berlin A.M."/>
            <person name="Chapman S.B."/>
            <person name="Gainer-Dewar J."/>
            <person name="Goldberg J."/>
            <person name="Griggs A."/>
            <person name="Gujja S."/>
            <person name="Hansen M."/>
            <person name="Howarth C."/>
            <person name="Imamovic A."/>
            <person name="Ireland A."/>
            <person name="Larimer J."/>
            <person name="McCowan C."/>
            <person name="Murphy C."/>
            <person name="Pearson M."/>
            <person name="Poon T.W."/>
            <person name="Priest M."/>
            <person name="Roberts A."/>
            <person name="Saif S."/>
            <person name="Shea T."/>
            <person name="Sisk P."/>
            <person name="Sykes S."/>
            <person name="Wortman J."/>
            <person name="Nusbaum C."/>
            <person name="Birren B."/>
        </authorList>
    </citation>
    <scope>NUCLEOTIDE SEQUENCE [LARGE SCALE GENOMIC DNA]</scope>
    <source>
        <strain evidence="6 7">CBS 119918</strain>
    </source>
</reference>
<dbReference type="Proteomes" id="UP000027920">
    <property type="component" value="Unassembled WGS sequence"/>
</dbReference>
<dbReference type="CDD" id="cd24139">
    <property type="entry name" value="SIP5-like"/>
    <property type="match status" value="1"/>
</dbReference>
<feature type="compositionally biased region" description="Pro residues" evidence="5">
    <location>
        <begin position="219"/>
        <end position="237"/>
    </location>
</feature>
<organism evidence="6 7">
    <name type="scientific">Exophiala aquamarina CBS 119918</name>
    <dbReference type="NCBI Taxonomy" id="1182545"/>
    <lineage>
        <taxon>Eukaryota</taxon>
        <taxon>Fungi</taxon>
        <taxon>Dikarya</taxon>
        <taxon>Ascomycota</taxon>
        <taxon>Pezizomycotina</taxon>
        <taxon>Eurotiomycetes</taxon>
        <taxon>Chaetothyriomycetidae</taxon>
        <taxon>Chaetothyriales</taxon>
        <taxon>Herpotrichiellaceae</taxon>
        <taxon>Exophiala</taxon>
    </lineage>
</organism>
<feature type="compositionally biased region" description="Polar residues" evidence="5">
    <location>
        <begin position="598"/>
        <end position="623"/>
    </location>
</feature>
<comment type="similarity">
    <text evidence="2">Belongs to the SIP5 family.</text>
</comment>
<feature type="compositionally biased region" description="Polar residues" evidence="5">
    <location>
        <begin position="254"/>
        <end position="265"/>
    </location>
</feature>
<dbReference type="AlphaFoldDB" id="A0A072Q021"/>
<sequence length="822" mass="89419">MGNSQTKEARGQGASDSRVSGSASPVSRQDTQSNASELTARPTQSSRQQRRGSRPDFSFLGIGGTADQDASSLEVRRENKQEREARKAEKERTSRLKERERSMKEEHVDGGYLVTQGVYVGNEDFNKGIVRQLTIERRLAPFWRGLNDFSDSWAEHQLMAAARGMAIPPADEVPPELEYRLAKRTTSDNNKDKSIQHLTIPIGPRSQSFQSDSSSVPVSPVPNSLPLPTLSTPPPSSSPSTNIFRTRAKTLASLTTSSRSNSQADMTPREFQLPPDPFVNGQPIEVYLYKDATECPICFLYYPPYLNTTRCCEQAICSECFVQIKRPDPHPPEHEQPDPNAPPVSEAEREAQAEGLLVSEVATCPYCKTPEFGITYTPPPFRRGLTYGTGSQPYQVMSARSSQTSISSGTLSPGSGRRRGTSLSANAPEVITTDKIRPDWATKLAAARAHAARRAAAATALHTAAYLMNGQNNVEPRTFSTFSRRNMLRRTTIEGTESSPNPSLSALALLAERHASRQQEAAPSEARANPFLPPSRGSSSRRSRMDDLEDMMMMEAIRLSLASEEERRKKEEKDARKEAKKKDKESKKAEKAARKSSLFTMNSNKSAGDSASSLMERSKSNLSLGADDDLVSGKGKSVERSGGILMERSLTDEDNPRPSQAYLPTLSLSGTSQESLASSIPVPLAAEPFRRSHLRQMSNASSASSSFVESGPATFSGTGTPPPGSLEPMFNFQSLAAMIGEEEKGDGSAHVENAGSDRDSSPSSFDAPVKAQSSSKLTKAAVNEDSSSEASLEPDSRTNSAEDSPFKQAEMRLENAGTTREV</sequence>
<proteinExistence type="inferred from homology"/>
<dbReference type="PANTHER" id="PTHR31315">
    <property type="entry name" value="PROTEIN SIP5"/>
    <property type="match status" value="1"/>
</dbReference>
<dbReference type="OrthoDB" id="21471at2759"/>
<feature type="compositionally biased region" description="Polar residues" evidence="5">
    <location>
        <begin position="666"/>
        <end position="678"/>
    </location>
</feature>
<feature type="region of interest" description="Disordered" evidence="5">
    <location>
        <begin position="560"/>
        <end position="679"/>
    </location>
</feature>